<keyword evidence="16" id="KW-1185">Reference proteome</keyword>
<dbReference type="Gene3D" id="3.30.63.10">
    <property type="entry name" value="Guanylate Kinase phosphate binding domain"/>
    <property type="match status" value="1"/>
</dbReference>
<evidence type="ECO:0000256" key="4">
    <source>
        <dbReference type="ARBA" id="ARBA00012961"/>
    </source>
</evidence>
<evidence type="ECO:0000256" key="3">
    <source>
        <dbReference type="ARBA" id="ARBA00005790"/>
    </source>
</evidence>
<name>A0A964WTW2_9HYPH</name>
<organism evidence="15 16">
    <name type="scientific">Propylenella binzhouense</name>
    <dbReference type="NCBI Taxonomy" id="2555902"/>
    <lineage>
        <taxon>Bacteria</taxon>
        <taxon>Pseudomonadati</taxon>
        <taxon>Pseudomonadota</taxon>
        <taxon>Alphaproteobacteria</taxon>
        <taxon>Hyphomicrobiales</taxon>
        <taxon>Propylenellaceae</taxon>
        <taxon>Propylenella</taxon>
    </lineage>
</organism>
<keyword evidence="9 13" id="KW-0418">Kinase</keyword>
<dbReference type="HAMAP" id="MF_00328">
    <property type="entry name" value="Guanylate_kinase"/>
    <property type="match status" value="1"/>
</dbReference>
<feature type="domain" description="Guanylate kinase-like" evidence="14">
    <location>
        <begin position="12"/>
        <end position="193"/>
    </location>
</feature>
<evidence type="ECO:0000313" key="15">
    <source>
        <dbReference type="EMBL" id="MYZ48408.1"/>
    </source>
</evidence>
<dbReference type="SMART" id="SM00072">
    <property type="entry name" value="GuKc"/>
    <property type="match status" value="1"/>
</dbReference>
<evidence type="ECO:0000256" key="6">
    <source>
        <dbReference type="ARBA" id="ARBA00022490"/>
    </source>
</evidence>
<comment type="caution">
    <text evidence="15">The sequence shown here is derived from an EMBL/GenBank/DDBJ whole genome shotgun (WGS) entry which is preliminary data.</text>
</comment>
<evidence type="ECO:0000256" key="12">
    <source>
        <dbReference type="ARBA" id="ARBA00048594"/>
    </source>
</evidence>
<sequence length="232" mass="26557">MNSEPPPLPRRGLMFVLSSPSGAGKSTLTRLLLQEDRDLQLSISVTTRARRPSEVEGRHYHFIDREEFARMRAHGDLLEWAEVHGNFYGTPRAPVERALAQGRDVLFDIDWQGTEQLCRDEALAQDIVRLFVLPPSFRELKARLERRAEDSADVIERRLRNAIVEIGKWFEYDYVIVNHDLERSFQAARSILIAERFRRTRFTELSDFVSGLLAEGEALLGAPEPEDSAAKP</sequence>
<proteinExistence type="inferred from homology"/>
<evidence type="ECO:0000256" key="9">
    <source>
        <dbReference type="ARBA" id="ARBA00022777"/>
    </source>
</evidence>
<comment type="subcellular location">
    <subcellularLocation>
        <location evidence="2 13">Cytoplasm</location>
    </subcellularLocation>
</comment>
<reference evidence="15" key="1">
    <citation type="submission" date="2019-03" db="EMBL/GenBank/DDBJ databases">
        <title>Afifella sp. nov., isolated from activated sludge.</title>
        <authorList>
            <person name="Li Q."/>
            <person name="Liu Y."/>
        </authorList>
    </citation>
    <scope>NUCLEOTIDE SEQUENCE</scope>
    <source>
        <strain evidence="15">L72</strain>
    </source>
</reference>
<dbReference type="InterPro" id="IPR027417">
    <property type="entry name" value="P-loop_NTPase"/>
</dbReference>
<dbReference type="PANTHER" id="PTHR23117:SF13">
    <property type="entry name" value="GUANYLATE KINASE"/>
    <property type="match status" value="1"/>
</dbReference>
<dbReference type="PROSITE" id="PS00856">
    <property type="entry name" value="GUANYLATE_KINASE_1"/>
    <property type="match status" value="1"/>
</dbReference>
<gene>
    <name evidence="13" type="primary">gmk</name>
    <name evidence="15" type="ORF">E4O86_11885</name>
</gene>
<comment type="function">
    <text evidence="1 13">Essential for recycling GMP and indirectly, cGMP.</text>
</comment>
<comment type="similarity">
    <text evidence="3 13">Belongs to the guanylate kinase family.</text>
</comment>
<dbReference type="GO" id="GO:0004385">
    <property type="term" value="F:GMP kinase activity"/>
    <property type="evidence" value="ECO:0007669"/>
    <property type="project" value="UniProtKB-UniRule"/>
</dbReference>
<accession>A0A964WTW2</accession>
<evidence type="ECO:0000256" key="5">
    <source>
        <dbReference type="ARBA" id="ARBA00016296"/>
    </source>
</evidence>
<dbReference type="EC" id="2.7.4.8" evidence="4 13"/>
<dbReference type="FunFam" id="3.30.63.10:FF:000005">
    <property type="entry name" value="Guanylate kinase"/>
    <property type="match status" value="1"/>
</dbReference>
<keyword evidence="10 13" id="KW-0067">ATP-binding</keyword>
<evidence type="ECO:0000256" key="13">
    <source>
        <dbReference type="HAMAP-Rule" id="MF_00328"/>
    </source>
</evidence>
<dbReference type="PANTHER" id="PTHR23117">
    <property type="entry name" value="GUANYLATE KINASE-RELATED"/>
    <property type="match status" value="1"/>
</dbReference>
<protein>
    <recommendedName>
        <fullName evidence="5 13">Guanylate kinase</fullName>
        <ecNumber evidence="4 13">2.7.4.8</ecNumber>
    </recommendedName>
    <alternativeName>
        <fullName evidence="11 13">GMP kinase</fullName>
    </alternativeName>
</protein>
<dbReference type="Gene3D" id="3.40.50.300">
    <property type="entry name" value="P-loop containing nucleotide triphosphate hydrolases"/>
    <property type="match status" value="1"/>
</dbReference>
<dbReference type="PROSITE" id="PS50052">
    <property type="entry name" value="GUANYLATE_KINASE_2"/>
    <property type="match status" value="1"/>
</dbReference>
<dbReference type="InterPro" id="IPR020590">
    <property type="entry name" value="Guanylate_kinase_CS"/>
</dbReference>
<dbReference type="Proteomes" id="UP000773614">
    <property type="component" value="Unassembled WGS sequence"/>
</dbReference>
<dbReference type="SUPFAM" id="SSF52540">
    <property type="entry name" value="P-loop containing nucleoside triphosphate hydrolases"/>
    <property type="match status" value="1"/>
</dbReference>
<keyword evidence="6 13" id="KW-0963">Cytoplasm</keyword>
<dbReference type="EMBL" id="SPKJ01000037">
    <property type="protein sequence ID" value="MYZ48408.1"/>
    <property type="molecule type" value="Genomic_DNA"/>
</dbReference>
<keyword evidence="7 13" id="KW-0808">Transferase</keyword>
<dbReference type="InterPro" id="IPR008144">
    <property type="entry name" value="Guanylate_kin-like_dom"/>
</dbReference>
<comment type="catalytic activity">
    <reaction evidence="12 13">
        <text>GMP + ATP = GDP + ADP</text>
        <dbReference type="Rhea" id="RHEA:20780"/>
        <dbReference type="ChEBI" id="CHEBI:30616"/>
        <dbReference type="ChEBI" id="CHEBI:58115"/>
        <dbReference type="ChEBI" id="CHEBI:58189"/>
        <dbReference type="ChEBI" id="CHEBI:456216"/>
        <dbReference type="EC" id="2.7.4.8"/>
    </reaction>
</comment>
<dbReference type="Pfam" id="PF00625">
    <property type="entry name" value="Guanylate_kin"/>
    <property type="match status" value="1"/>
</dbReference>
<dbReference type="CDD" id="cd00071">
    <property type="entry name" value="GMPK"/>
    <property type="match status" value="1"/>
</dbReference>
<keyword evidence="8 13" id="KW-0547">Nucleotide-binding</keyword>
<evidence type="ECO:0000313" key="16">
    <source>
        <dbReference type="Proteomes" id="UP000773614"/>
    </source>
</evidence>
<dbReference type="InterPro" id="IPR017665">
    <property type="entry name" value="Guanylate_kinase"/>
</dbReference>
<dbReference type="InterPro" id="IPR008145">
    <property type="entry name" value="GK/Ca_channel_bsu"/>
</dbReference>
<feature type="binding site" evidence="13">
    <location>
        <begin position="19"/>
        <end position="26"/>
    </location>
    <ligand>
        <name>ATP</name>
        <dbReference type="ChEBI" id="CHEBI:30616"/>
    </ligand>
</feature>
<dbReference type="AlphaFoldDB" id="A0A964WTW2"/>
<dbReference type="GO" id="GO:0005524">
    <property type="term" value="F:ATP binding"/>
    <property type="evidence" value="ECO:0007669"/>
    <property type="project" value="UniProtKB-UniRule"/>
</dbReference>
<evidence type="ECO:0000256" key="1">
    <source>
        <dbReference type="ARBA" id="ARBA00003531"/>
    </source>
</evidence>
<evidence type="ECO:0000256" key="2">
    <source>
        <dbReference type="ARBA" id="ARBA00004496"/>
    </source>
</evidence>
<dbReference type="RefSeq" id="WP_161140757.1">
    <property type="nucleotide sequence ID" value="NZ_SPKJ01000037.1"/>
</dbReference>
<evidence type="ECO:0000256" key="8">
    <source>
        <dbReference type="ARBA" id="ARBA00022741"/>
    </source>
</evidence>
<evidence type="ECO:0000256" key="10">
    <source>
        <dbReference type="ARBA" id="ARBA00022840"/>
    </source>
</evidence>
<dbReference type="NCBIfam" id="TIGR03263">
    <property type="entry name" value="guanyl_kin"/>
    <property type="match status" value="1"/>
</dbReference>
<dbReference type="OrthoDB" id="9808150at2"/>
<dbReference type="GO" id="GO:0005829">
    <property type="term" value="C:cytosol"/>
    <property type="evidence" value="ECO:0007669"/>
    <property type="project" value="TreeGrafter"/>
</dbReference>
<evidence type="ECO:0000256" key="7">
    <source>
        <dbReference type="ARBA" id="ARBA00022679"/>
    </source>
</evidence>
<evidence type="ECO:0000256" key="11">
    <source>
        <dbReference type="ARBA" id="ARBA00030128"/>
    </source>
</evidence>
<evidence type="ECO:0000259" key="14">
    <source>
        <dbReference type="PROSITE" id="PS50052"/>
    </source>
</evidence>